<keyword evidence="6" id="KW-0408">Iron</keyword>
<evidence type="ECO:0000256" key="5">
    <source>
        <dbReference type="ARBA" id="ARBA00022898"/>
    </source>
</evidence>
<dbReference type="InterPro" id="IPR015421">
    <property type="entry name" value="PyrdxlP-dep_Trfase_major"/>
</dbReference>
<evidence type="ECO:0000256" key="2">
    <source>
        <dbReference type="ARBA" id="ARBA00006490"/>
    </source>
</evidence>
<evidence type="ECO:0000313" key="10">
    <source>
        <dbReference type="EMBL" id="OGN13066.1"/>
    </source>
</evidence>
<protein>
    <recommendedName>
        <fullName evidence="9">Aminotransferase class V domain-containing protein</fullName>
    </recommendedName>
</protein>
<evidence type="ECO:0000256" key="7">
    <source>
        <dbReference type="ARBA" id="ARBA00023014"/>
    </source>
</evidence>
<evidence type="ECO:0000256" key="6">
    <source>
        <dbReference type="ARBA" id="ARBA00023004"/>
    </source>
</evidence>
<dbReference type="AlphaFoldDB" id="A0A1F8FKU9"/>
<organism evidence="10 11">
    <name type="scientific">Candidatus Yanofskybacteria bacterium RIFCSPHIGHO2_02_FULL_43_15c</name>
    <dbReference type="NCBI Taxonomy" id="1802679"/>
    <lineage>
        <taxon>Bacteria</taxon>
        <taxon>Candidatus Yanofskyibacteriota</taxon>
    </lineage>
</organism>
<dbReference type="Proteomes" id="UP000178197">
    <property type="component" value="Unassembled WGS sequence"/>
</dbReference>
<dbReference type="PANTHER" id="PTHR11601">
    <property type="entry name" value="CYSTEINE DESULFURYLASE FAMILY MEMBER"/>
    <property type="match status" value="1"/>
</dbReference>
<comment type="caution">
    <text evidence="10">The sequence shown here is derived from an EMBL/GenBank/DDBJ whole genome shotgun (WGS) entry which is preliminary data.</text>
</comment>
<dbReference type="GO" id="GO:0046872">
    <property type="term" value="F:metal ion binding"/>
    <property type="evidence" value="ECO:0007669"/>
    <property type="project" value="UniProtKB-KW"/>
</dbReference>
<sequence>MSAIYLDYAAATPVDKKVNSLMSEVSTRFFGNPSSVHSFGLEAKKTLEEARKKIAGLSGVKSDEIIFTGSGTESINLAILGVARFYPEPSKMSSGASKKGHILTTNIEHMSVLRACRQLEKEGFKVDYLPVEQNGIIDPERIIKAVKPNTILISVQYANNEIGTIQPIKTIAQKLKMADLSVPVFHTDACQAAGFLNIRPETLGVDLLSFNGSKIYGPKGVGVLFKKNKIKLEPIIYGGPQERGLRAGTENVSLATGMALSLELAEENKAKEVKRLTSLRDWLIQKIQIKIPETKLNGDSKKRLPNNINISFKGVDGEMLMLGLNRRGFAVSTGSACTTSETGPSHVISALGGSKEEGNLRITLGRETTKKELETFLETLKEEVTKLRKLS</sequence>
<dbReference type="SUPFAM" id="SSF53383">
    <property type="entry name" value="PLP-dependent transferases"/>
    <property type="match status" value="1"/>
</dbReference>
<proteinExistence type="inferred from homology"/>
<keyword evidence="5" id="KW-0663">Pyridoxal phosphate</keyword>
<dbReference type="GO" id="GO:0031071">
    <property type="term" value="F:cysteine desulfurase activity"/>
    <property type="evidence" value="ECO:0007669"/>
    <property type="project" value="UniProtKB-EC"/>
</dbReference>
<dbReference type="Gene3D" id="3.90.1150.10">
    <property type="entry name" value="Aspartate Aminotransferase, domain 1"/>
    <property type="match status" value="1"/>
</dbReference>
<dbReference type="InterPro" id="IPR016454">
    <property type="entry name" value="Cysteine_dSase"/>
</dbReference>
<dbReference type="Pfam" id="PF00266">
    <property type="entry name" value="Aminotran_5"/>
    <property type="match status" value="1"/>
</dbReference>
<accession>A0A1F8FKU9</accession>
<evidence type="ECO:0000259" key="9">
    <source>
        <dbReference type="Pfam" id="PF00266"/>
    </source>
</evidence>
<dbReference type="Gene3D" id="3.40.640.10">
    <property type="entry name" value="Type I PLP-dependent aspartate aminotransferase-like (Major domain)"/>
    <property type="match status" value="1"/>
</dbReference>
<comment type="cofactor">
    <cofactor evidence="1">
        <name>pyridoxal 5'-phosphate</name>
        <dbReference type="ChEBI" id="CHEBI:597326"/>
    </cofactor>
</comment>
<evidence type="ECO:0000256" key="3">
    <source>
        <dbReference type="ARBA" id="ARBA00022679"/>
    </source>
</evidence>
<evidence type="ECO:0000256" key="8">
    <source>
        <dbReference type="ARBA" id="ARBA00050776"/>
    </source>
</evidence>
<gene>
    <name evidence="10" type="ORF">A3C71_00435</name>
</gene>
<dbReference type="InterPro" id="IPR015422">
    <property type="entry name" value="PyrdxlP-dep_Trfase_small"/>
</dbReference>
<comment type="catalytic activity">
    <reaction evidence="8">
        <text>(sulfur carrier)-H + L-cysteine = (sulfur carrier)-SH + L-alanine</text>
        <dbReference type="Rhea" id="RHEA:43892"/>
        <dbReference type="Rhea" id="RHEA-COMP:14737"/>
        <dbReference type="Rhea" id="RHEA-COMP:14739"/>
        <dbReference type="ChEBI" id="CHEBI:29917"/>
        <dbReference type="ChEBI" id="CHEBI:35235"/>
        <dbReference type="ChEBI" id="CHEBI:57972"/>
        <dbReference type="ChEBI" id="CHEBI:64428"/>
        <dbReference type="EC" id="2.8.1.7"/>
    </reaction>
</comment>
<dbReference type="PIRSF" id="PIRSF005572">
    <property type="entry name" value="NifS"/>
    <property type="match status" value="1"/>
</dbReference>
<keyword evidence="7" id="KW-0411">Iron-sulfur</keyword>
<dbReference type="EMBL" id="MGJT01000010">
    <property type="protein sequence ID" value="OGN13066.1"/>
    <property type="molecule type" value="Genomic_DNA"/>
</dbReference>
<feature type="domain" description="Aminotransferase class V" evidence="9">
    <location>
        <begin position="4"/>
        <end position="376"/>
    </location>
</feature>
<evidence type="ECO:0000256" key="1">
    <source>
        <dbReference type="ARBA" id="ARBA00001933"/>
    </source>
</evidence>
<evidence type="ECO:0000256" key="4">
    <source>
        <dbReference type="ARBA" id="ARBA00022723"/>
    </source>
</evidence>
<reference evidence="10 11" key="1">
    <citation type="journal article" date="2016" name="Nat. Commun.">
        <title>Thousands of microbial genomes shed light on interconnected biogeochemical processes in an aquifer system.</title>
        <authorList>
            <person name="Anantharaman K."/>
            <person name="Brown C.T."/>
            <person name="Hug L.A."/>
            <person name="Sharon I."/>
            <person name="Castelle C.J."/>
            <person name="Probst A.J."/>
            <person name="Thomas B.C."/>
            <person name="Singh A."/>
            <person name="Wilkins M.J."/>
            <person name="Karaoz U."/>
            <person name="Brodie E.L."/>
            <person name="Williams K.H."/>
            <person name="Hubbard S.S."/>
            <person name="Banfield J.F."/>
        </authorList>
    </citation>
    <scope>NUCLEOTIDE SEQUENCE [LARGE SCALE GENOMIC DNA]</scope>
</reference>
<keyword evidence="3" id="KW-0808">Transferase</keyword>
<comment type="similarity">
    <text evidence="2">Belongs to the class-V pyridoxal-phosphate-dependent aminotransferase family. NifS/IscS subfamily.</text>
</comment>
<dbReference type="PANTHER" id="PTHR11601:SF34">
    <property type="entry name" value="CYSTEINE DESULFURASE"/>
    <property type="match status" value="1"/>
</dbReference>
<dbReference type="Gene3D" id="1.10.260.50">
    <property type="match status" value="1"/>
</dbReference>
<dbReference type="InterPro" id="IPR000192">
    <property type="entry name" value="Aminotrans_V_dom"/>
</dbReference>
<keyword evidence="4" id="KW-0479">Metal-binding</keyword>
<name>A0A1F8FKU9_9BACT</name>
<dbReference type="GO" id="GO:0051536">
    <property type="term" value="F:iron-sulfur cluster binding"/>
    <property type="evidence" value="ECO:0007669"/>
    <property type="project" value="UniProtKB-KW"/>
</dbReference>
<evidence type="ECO:0000313" key="11">
    <source>
        <dbReference type="Proteomes" id="UP000178197"/>
    </source>
</evidence>
<dbReference type="InterPro" id="IPR015424">
    <property type="entry name" value="PyrdxlP-dep_Trfase"/>
</dbReference>